<organism evidence="3 4">
    <name type="scientific">Steinernema hermaphroditum</name>
    <dbReference type="NCBI Taxonomy" id="289476"/>
    <lineage>
        <taxon>Eukaryota</taxon>
        <taxon>Metazoa</taxon>
        <taxon>Ecdysozoa</taxon>
        <taxon>Nematoda</taxon>
        <taxon>Chromadorea</taxon>
        <taxon>Rhabditida</taxon>
        <taxon>Tylenchina</taxon>
        <taxon>Panagrolaimomorpha</taxon>
        <taxon>Strongyloidoidea</taxon>
        <taxon>Steinernematidae</taxon>
        <taxon>Steinernema</taxon>
    </lineage>
</organism>
<accession>A0AA39ITP3</accession>
<evidence type="ECO:0000313" key="4">
    <source>
        <dbReference type="Proteomes" id="UP001175271"/>
    </source>
</evidence>
<dbReference type="AlphaFoldDB" id="A0AA39ITP3"/>
<name>A0AA39ITP3_9BILA</name>
<feature type="region of interest" description="Disordered" evidence="1">
    <location>
        <begin position="467"/>
        <end position="509"/>
    </location>
</feature>
<evidence type="ECO:0000256" key="2">
    <source>
        <dbReference type="SAM" id="Phobius"/>
    </source>
</evidence>
<keyword evidence="4" id="KW-1185">Reference proteome</keyword>
<feature type="transmembrane region" description="Helical" evidence="2">
    <location>
        <begin position="43"/>
        <end position="66"/>
    </location>
</feature>
<feature type="compositionally biased region" description="Basic and acidic residues" evidence="1">
    <location>
        <begin position="390"/>
        <end position="408"/>
    </location>
</feature>
<keyword evidence="2" id="KW-1133">Transmembrane helix</keyword>
<reference evidence="3" key="1">
    <citation type="submission" date="2023-06" db="EMBL/GenBank/DDBJ databases">
        <title>Genomic analysis of the entomopathogenic nematode Steinernema hermaphroditum.</title>
        <authorList>
            <person name="Schwarz E.M."/>
            <person name="Heppert J.K."/>
            <person name="Baniya A."/>
            <person name="Schwartz H.T."/>
            <person name="Tan C.-H."/>
            <person name="Antoshechkin I."/>
            <person name="Sternberg P.W."/>
            <person name="Goodrich-Blair H."/>
            <person name="Dillman A.R."/>
        </authorList>
    </citation>
    <scope>NUCLEOTIDE SEQUENCE</scope>
    <source>
        <strain evidence="3">PS9179</strain>
        <tissue evidence="3">Whole animal</tissue>
    </source>
</reference>
<sequence>MLAAPKAQSAGFTFLKIGRFSRTLRNNLTEQTRLVLPRSTMQIMLAVLLLSALTSLIVTSLALCTAKGKKKKKEEMPNNVAFGQEGVAGLNIEQKKNVEKTVRVTLHAPPDVSDMRVPDGTSQVTTVDTVKKEEPKISSRKVVKEKPKEEKEVKAKSQRKLSGENISSRAKSMKTQTEMSNETSTKSKKTQHEQPKITNGEKMKMKQCDKPKMLQDEKMKMKQCDKPKMLQDEKMKMKQCEKSKKLQDEKMKVKQHEKSKILQDEKTNKTQYEQSGMTNCEKMNMRQCEKPKMLQDEKTNTTQYEKSKIEEKSKKCEESEKTQDDKSEKVQDVENGQSEKSKKTQYSVCSVKDSVKIQDEKSNNTQDVTDKTVDDAGLTTSWLAQVTKKSIKENTDPEEPKTQEKNIEESNISSARNKQDKIHHVNAPATDRVRGCESNVPFESVGLFFCIPHLSSDSIRNVRTNITHDESKKNGRQEHEDTKQHEEKAEEWKTGGESGGSGSQPPRMTPELAKKLRIYSIIVTLMSFVVTYAALRRFTSDGAEERSLVDDLKSEPISMNEFLDKYLSSGEVKRITYMPMQNKAAAWMQDDAVIDGKPCPHKVVLIDYKRVEGQPTEQFTMEVRHAEEKLGIPMSDGIEIQVVQGFSAFRLAELLIGLTIIVLLASQYGRLIRRKMMEQQAQAAKAGKKPPTL</sequence>
<feature type="region of interest" description="Disordered" evidence="1">
    <location>
        <begin position="387"/>
        <end position="422"/>
    </location>
</feature>
<keyword evidence="2" id="KW-0812">Transmembrane</keyword>
<feature type="compositionally biased region" description="Basic and acidic residues" evidence="1">
    <location>
        <begin position="467"/>
        <end position="494"/>
    </location>
</feature>
<comment type="caution">
    <text evidence="3">The sequence shown here is derived from an EMBL/GenBank/DDBJ whole genome shotgun (WGS) entry which is preliminary data.</text>
</comment>
<feature type="compositionally biased region" description="Basic and acidic residues" evidence="1">
    <location>
        <begin position="190"/>
        <end position="268"/>
    </location>
</feature>
<gene>
    <name evidence="3" type="ORF">QR680_011406</name>
</gene>
<feature type="compositionally biased region" description="Polar residues" evidence="1">
    <location>
        <begin position="269"/>
        <end position="278"/>
    </location>
</feature>
<feature type="compositionally biased region" description="Basic and acidic residues" evidence="1">
    <location>
        <begin position="129"/>
        <end position="155"/>
    </location>
</feature>
<dbReference type="Gene3D" id="3.40.1690.20">
    <property type="match status" value="1"/>
</dbReference>
<keyword evidence="2" id="KW-0472">Membrane</keyword>
<feature type="compositionally biased region" description="Basic and acidic residues" evidence="1">
    <location>
        <begin position="283"/>
        <end position="342"/>
    </location>
</feature>
<feature type="compositionally biased region" description="Polar residues" evidence="1">
    <location>
        <begin position="164"/>
        <end position="184"/>
    </location>
</feature>
<evidence type="ECO:0000313" key="3">
    <source>
        <dbReference type="EMBL" id="KAK0429494.1"/>
    </source>
</evidence>
<dbReference type="EMBL" id="JAUCMV010000001">
    <property type="protein sequence ID" value="KAK0429494.1"/>
    <property type="molecule type" value="Genomic_DNA"/>
</dbReference>
<feature type="compositionally biased region" description="Basic and acidic residues" evidence="1">
    <location>
        <begin position="353"/>
        <end position="372"/>
    </location>
</feature>
<feature type="transmembrane region" description="Helical" evidence="2">
    <location>
        <begin position="651"/>
        <end position="669"/>
    </location>
</feature>
<proteinExistence type="predicted"/>
<feature type="region of interest" description="Disordered" evidence="1">
    <location>
        <begin position="110"/>
        <end position="372"/>
    </location>
</feature>
<feature type="transmembrane region" description="Helical" evidence="2">
    <location>
        <begin position="516"/>
        <end position="535"/>
    </location>
</feature>
<protein>
    <submittedName>
        <fullName evidence="3">Uncharacterized protein</fullName>
    </submittedName>
</protein>
<dbReference type="Proteomes" id="UP001175271">
    <property type="component" value="Unassembled WGS sequence"/>
</dbReference>
<evidence type="ECO:0000256" key="1">
    <source>
        <dbReference type="SAM" id="MobiDB-lite"/>
    </source>
</evidence>